<reference evidence="2 3" key="1">
    <citation type="journal article" date="2022" name="bioRxiv">
        <title>Genomics of Preaxostyla Flagellates Illuminates Evolutionary Transitions and the Path Towards Mitochondrial Loss.</title>
        <authorList>
            <person name="Novak L.V.F."/>
            <person name="Treitli S.C."/>
            <person name="Pyrih J."/>
            <person name="Halakuc P."/>
            <person name="Pipaliya S.V."/>
            <person name="Vacek V."/>
            <person name="Brzon O."/>
            <person name="Soukal P."/>
            <person name="Eme L."/>
            <person name="Dacks J.B."/>
            <person name="Karnkowska A."/>
            <person name="Elias M."/>
            <person name="Hampl V."/>
        </authorList>
    </citation>
    <scope>NUCLEOTIDE SEQUENCE [LARGE SCALE GENOMIC DNA]</scope>
    <source>
        <strain evidence="2">NAU3</strain>
        <tissue evidence="2">Gut</tissue>
    </source>
</reference>
<organism evidence="2 3">
    <name type="scientific">Blattamonas nauphoetae</name>
    <dbReference type="NCBI Taxonomy" id="2049346"/>
    <lineage>
        <taxon>Eukaryota</taxon>
        <taxon>Metamonada</taxon>
        <taxon>Preaxostyla</taxon>
        <taxon>Oxymonadida</taxon>
        <taxon>Blattamonas</taxon>
    </lineage>
</organism>
<evidence type="ECO:0000313" key="3">
    <source>
        <dbReference type="Proteomes" id="UP001281761"/>
    </source>
</evidence>
<feature type="region of interest" description="Disordered" evidence="1">
    <location>
        <begin position="1"/>
        <end position="48"/>
    </location>
</feature>
<proteinExistence type="predicted"/>
<keyword evidence="3" id="KW-1185">Reference proteome</keyword>
<name>A0ABQ9WYT3_9EUKA</name>
<gene>
    <name evidence="2" type="ORF">BLNAU_20431</name>
</gene>
<comment type="caution">
    <text evidence="2">The sequence shown here is derived from an EMBL/GenBank/DDBJ whole genome shotgun (WGS) entry which is preliminary data.</text>
</comment>
<evidence type="ECO:0000256" key="1">
    <source>
        <dbReference type="SAM" id="MobiDB-lite"/>
    </source>
</evidence>
<accession>A0ABQ9WYT3</accession>
<dbReference type="EMBL" id="JARBJD010000290">
    <property type="protein sequence ID" value="KAK2944632.1"/>
    <property type="molecule type" value="Genomic_DNA"/>
</dbReference>
<dbReference type="Proteomes" id="UP001281761">
    <property type="component" value="Unassembled WGS sequence"/>
</dbReference>
<sequence length="139" mass="15305">MGPNFSGRLDLSSSHAPLTPSDADGETPNVIHPKTTTPSDEALSDERTGWIRPHLPHSLHCRPSAPFLFRLSRTCPRWMWLCSGGTPRSHSFRAEAEYETGPVRSSESMSHRLTFSTAVLSAPWSLPAAPSLVLPALFW</sequence>
<evidence type="ECO:0000313" key="2">
    <source>
        <dbReference type="EMBL" id="KAK2944632.1"/>
    </source>
</evidence>
<protein>
    <submittedName>
        <fullName evidence="2">Uncharacterized protein</fullName>
    </submittedName>
</protein>